<feature type="transmembrane region" description="Helical" evidence="2">
    <location>
        <begin position="202"/>
        <end position="220"/>
    </location>
</feature>
<keyword evidence="2" id="KW-0472">Membrane</keyword>
<evidence type="ECO:0000313" key="4">
    <source>
        <dbReference type="Proteomes" id="UP000588112"/>
    </source>
</evidence>
<reference evidence="3 4" key="1">
    <citation type="submission" date="2020-08" db="EMBL/GenBank/DDBJ databases">
        <title>Sequencing the genomes of 1000 actinobacteria strains.</title>
        <authorList>
            <person name="Klenk H.-P."/>
        </authorList>
    </citation>
    <scope>NUCLEOTIDE SEQUENCE [LARGE SCALE GENOMIC DNA]</scope>
    <source>
        <strain evidence="3 4">DSM 45790</strain>
    </source>
</reference>
<feature type="region of interest" description="Disordered" evidence="1">
    <location>
        <begin position="282"/>
        <end position="385"/>
    </location>
</feature>
<feature type="transmembrane region" description="Helical" evidence="2">
    <location>
        <begin position="21"/>
        <end position="43"/>
    </location>
</feature>
<name>A0A7W8ZCE0_9ACTN</name>
<dbReference type="RefSeq" id="WP_184617906.1">
    <property type="nucleotide sequence ID" value="NZ_BOOS01000006.1"/>
</dbReference>
<proteinExistence type="predicted"/>
<organism evidence="3 4">
    <name type="scientific">Sphaerisporangium krabiense</name>
    <dbReference type="NCBI Taxonomy" id="763782"/>
    <lineage>
        <taxon>Bacteria</taxon>
        <taxon>Bacillati</taxon>
        <taxon>Actinomycetota</taxon>
        <taxon>Actinomycetes</taxon>
        <taxon>Streptosporangiales</taxon>
        <taxon>Streptosporangiaceae</taxon>
        <taxon>Sphaerisporangium</taxon>
    </lineage>
</organism>
<comment type="caution">
    <text evidence="3">The sequence shown here is derived from an EMBL/GenBank/DDBJ whole genome shotgun (WGS) entry which is preliminary data.</text>
</comment>
<sequence>MGGLLETATGLVDQRLLRTTWAPVLAFAGALLALAATGAGWARSWAWWGGLPADVRALSVAALAAVTILLAQILASARARLMRLYEGYWEGLPFGAALAGRGRARHLRRQRERRGAAEYPLSAARVMPTGVGNILRAAEEHARRYGIDAVTAWPRLYVVLPEPFTQAFTAAAVNVETMVAISVLGAAFALAGGVLALAVLPWYAVALCVWAGAAVAWLGYRGLVRTALPYAELIRTAFDVHRWQLLEAMGLELPSTFEAELRQWGLLDKLWRRGAIDSGASLLMGYPQPPAPADDTGHPRPARRARRKDVPAPPGSSGSRRAPVRPSAVTGSGVGQVVTSTETPTEPVAPTAAGAPAEGTSGGPSPQPRPSTAGSGDGSAQGTAATGTATVAGTVAGAEAARGGVRGWWRAASVPVVAGTAIAATGGAAAVLALARPDTAQPAAGRTLPAYHVLTAADLTPADPALTGRYTLRPLKDHEVPDPEALGPRLPAGILTGRAVTTLRAQPGAAALFARGSRVALVATPGKGAQVTARDVLVLDHGSGDRLVVAILPADLTRLLAARATIWAWSPPA</sequence>
<keyword evidence="4" id="KW-1185">Reference proteome</keyword>
<gene>
    <name evidence="3" type="ORF">BJ981_007198</name>
</gene>
<feature type="transmembrane region" description="Helical" evidence="2">
    <location>
        <begin position="55"/>
        <end position="75"/>
    </location>
</feature>
<protein>
    <submittedName>
        <fullName evidence="3">Uncharacterized protein</fullName>
    </submittedName>
</protein>
<feature type="transmembrane region" description="Helical" evidence="2">
    <location>
        <begin position="178"/>
        <end position="196"/>
    </location>
</feature>
<feature type="compositionally biased region" description="Low complexity" evidence="1">
    <location>
        <begin position="371"/>
        <end position="385"/>
    </location>
</feature>
<dbReference type="AlphaFoldDB" id="A0A7W8ZCE0"/>
<keyword evidence="2" id="KW-0812">Transmembrane</keyword>
<accession>A0A7W8ZCE0</accession>
<evidence type="ECO:0000256" key="2">
    <source>
        <dbReference type="SAM" id="Phobius"/>
    </source>
</evidence>
<dbReference type="Proteomes" id="UP000588112">
    <property type="component" value="Unassembled WGS sequence"/>
</dbReference>
<dbReference type="EMBL" id="JACHBR010000003">
    <property type="protein sequence ID" value="MBB5631412.1"/>
    <property type="molecule type" value="Genomic_DNA"/>
</dbReference>
<evidence type="ECO:0000256" key="1">
    <source>
        <dbReference type="SAM" id="MobiDB-lite"/>
    </source>
</evidence>
<evidence type="ECO:0000313" key="3">
    <source>
        <dbReference type="EMBL" id="MBB5631412.1"/>
    </source>
</evidence>
<keyword evidence="2" id="KW-1133">Transmembrane helix</keyword>
<feature type="compositionally biased region" description="Low complexity" evidence="1">
    <location>
        <begin position="327"/>
        <end position="359"/>
    </location>
</feature>